<dbReference type="EC" id="3.5.1.2" evidence="3"/>
<dbReference type="GO" id="GO:0004359">
    <property type="term" value="F:glutaminase activity"/>
    <property type="evidence" value="ECO:0007669"/>
    <property type="project" value="UniProtKB-EC"/>
</dbReference>
<evidence type="ECO:0000313" key="9">
    <source>
        <dbReference type="Proteomes" id="UP000054408"/>
    </source>
</evidence>
<feature type="repeat" description="ANK" evidence="6">
    <location>
        <begin position="1215"/>
        <end position="1247"/>
    </location>
</feature>
<dbReference type="InterPro" id="IPR036770">
    <property type="entry name" value="Ankyrin_rpt-contain_sf"/>
</dbReference>
<dbReference type="InterPro" id="IPR012338">
    <property type="entry name" value="Beta-lactam/transpept-like"/>
</dbReference>
<evidence type="ECO:0000256" key="6">
    <source>
        <dbReference type="PROSITE-ProRule" id="PRU00023"/>
    </source>
</evidence>
<feature type="region of interest" description="Disordered" evidence="7">
    <location>
        <begin position="1278"/>
        <end position="1330"/>
    </location>
</feature>
<dbReference type="Pfam" id="PF04960">
    <property type="entry name" value="Glutaminase"/>
    <property type="match status" value="2"/>
</dbReference>
<dbReference type="Gene3D" id="3.40.710.10">
    <property type="entry name" value="DD-peptidase/beta-lactamase superfamily"/>
    <property type="match status" value="3"/>
</dbReference>
<accession>A0A0L0D376</accession>
<dbReference type="InterPro" id="IPR002110">
    <property type="entry name" value="Ankyrin_rpt"/>
</dbReference>
<dbReference type="PROSITE" id="PS50297">
    <property type="entry name" value="ANK_REP_REGION"/>
    <property type="match status" value="1"/>
</dbReference>
<evidence type="ECO:0000256" key="4">
    <source>
        <dbReference type="ARBA" id="ARBA00022801"/>
    </source>
</evidence>
<dbReference type="PANTHER" id="PTHR12544">
    <property type="entry name" value="GLUTAMINASE"/>
    <property type="match status" value="1"/>
</dbReference>
<comment type="catalytic activity">
    <reaction evidence="5">
        <text>L-glutamine + H2O = L-glutamate + NH4(+)</text>
        <dbReference type="Rhea" id="RHEA:15889"/>
        <dbReference type="ChEBI" id="CHEBI:15377"/>
        <dbReference type="ChEBI" id="CHEBI:28938"/>
        <dbReference type="ChEBI" id="CHEBI:29985"/>
        <dbReference type="ChEBI" id="CHEBI:58359"/>
        <dbReference type="EC" id="3.5.1.2"/>
    </reaction>
</comment>
<dbReference type="OMA" id="CDEMIDI"/>
<dbReference type="SUPFAM" id="SSF48403">
    <property type="entry name" value="Ankyrin repeat"/>
    <property type="match status" value="1"/>
</dbReference>
<evidence type="ECO:0000313" key="8">
    <source>
        <dbReference type="EMBL" id="KNC46792.1"/>
    </source>
</evidence>
<dbReference type="GO" id="GO:0006537">
    <property type="term" value="P:glutamate biosynthetic process"/>
    <property type="evidence" value="ECO:0007669"/>
    <property type="project" value="TreeGrafter"/>
</dbReference>
<dbReference type="PANTHER" id="PTHR12544:SF29">
    <property type="entry name" value="GLUTAMINASE"/>
    <property type="match status" value="1"/>
</dbReference>
<feature type="region of interest" description="Disordered" evidence="7">
    <location>
        <begin position="58"/>
        <end position="100"/>
    </location>
</feature>
<dbReference type="eggNOG" id="KOG0506">
    <property type="taxonomic scope" value="Eukaryota"/>
</dbReference>
<dbReference type="EMBL" id="GL349444">
    <property type="protein sequence ID" value="KNC46792.1"/>
    <property type="molecule type" value="Genomic_DNA"/>
</dbReference>
<evidence type="ECO:0000256" key="7">
    <source>
        <dbReference type="SAM" id="MobiDB-lite"/>
    </source>
</evidence>
<dbReference type="Gene3D" id="1.25.40.20">
    <property type="entry name" value="Ankyrin repeat-containing domain"/>
    <property type="match status" value="2"/>
</dbReference>
<comment type="similarity">
    <text evidence="1">Belongs to the glutaminase family.</text>
</comment>
<feature type="repeat" description="ANK" evidence="6">
    <location>
        <begin position="511"/>
        <end position="544"/>
    </location>
</feature>
<dbReference type="RefSeq" id="XP_013760067.1">
    <property type="nucleotide sequence ID" value="XM_013904613.1"/>
</dbReference>
<organism evidence="8 9">
    <name type="scientific">Thecamonas trahens ATCC 50062</name>
    <dbReference type="NCBI Taxonomy" id="461836"/>
    <lineage>
        <taxon>Eukaryota</taxon>
        <taxon>Apusozoa</taxon>
        <taxon>Apusomonadida</taxon>
        <taxon>Apusomonadidae</taxon>
        <taxon>Thecamonas</taxon>
    </lineage>
</organism>
<dbReference type="STRING" id="461836.A0A0L0D376"/>
<dbReference type="GeneID" id="25562837"/>
<dbReference type="Pfam" id="PF12796">
    <property type="entry name" value="Ank_2"/>
    <property type="match status" value="2"/>
</dbReference>
<gene>
    <name evidence="8" type="ORF">AMSG_03222</name>
</gene>
<dbReference type="PROSITE" id="PS50088">
    <property type="entry name" value="ANK_REPEAT"/>
    <property type="match status" value="2"/>
</dbReference>
<evidence type="ECO:0000256" key="3">
    <source>
        <dbReference type="ARBA" id="ARBA00012918"/>
    </source>
</evidence>
<keyword evidence="4" id="KW-0378">Hydrolase</keyword>
<name>A0A0L0D376_THETB</name>
<sequence length="1330" mass="141193">MSDTSPTEDAHAPATLPQIHTSILRRLSSTHTAHSRLTPTLAAASVAAAAASGALDAVSSPAITSSPLGTPGLADDGPGRCEPAFASPLPSPVPQLTSPGVDVRMPTTPPTTPMPTPLAGGATASQTVHLPTFLRTLSATGLSLSDARVHEAVSVCMDHLAAGYEEMDLAVFRRSVAPNSLAFAGEVGDLFESAGSNESGAVATYIPQLAKVDRKQWGIGVCTIDGQRLALGDADVPFSIQSCTKPVTYCMALEAYGREKVHQHVGMEPSGRNFNELALDSSGRPHNPLINSGAIMCCSMVAPSKPLSQRFALVMQTWKRLLGGTDLDAALDLYFQICSMMASASMLSILAATLANAGVCPITNEVVFSPETVEHCLSIMLTCGMYDYSGEFAYRVGLPAKSGVGGGILLVVPGVMGICTWSPSLDVYGNSARGLEFCETFAARFRLHPFHRFADDSGANVERLGAQLIKSKAVSLSVHLASFLFAARDGAVRELQRLLALGFPVNATNYDSRSALHLAASEGHSHAVSFLVAQPGIELEPRDRWGRTPLDCARLAGHLDAMILLRAAGASDDGPPLASAGESDPQASFDILPGDDRPELSLDVDPMELYFHLPRRERAAHLAHVVDDDASGVVHLRSIVSLFKEMGVRASDLRLRTLMSHLALPSSKAPQSSPRTAVAAVGGAGPDEVEAVMVEVGLEFDDDAGGDLKPSISHASIAAEAPHSWVGHSSSIVTFSTLEAELLLQQARSTNKTYGGLERVDSLNDSSASMLLSTTTRSFPAASGLEAVEMTLDEFAKRCARLDEYHFAFLEATVQSRMAVPSWSSFSARMTEAFIKVSRIPALHRGASVASYIPLLAQQNAEAWGLGVCTVHGQRLAMGDLPPVSLQAVTAPISYCHAVDKYGEDAVHKVVDREPSGEAFNALLLNHRGVPHNPLVNAGHLAVLALILAEQSKGRGQASSPSEDAERFSYFEELWSHAAGNVAPTFNNAMYLSEQETADRNYSLAYMLRSKGLLENTPGSVRRTLDLYFQLSSLELTPDELAVVAGTLANGGVCPTTQERVFSADAVRACLSVMFSSGVFNSSGEFAYDIGVPVIASVSGLIMVVVPGVMGMVTFAPPLLENTFSMRGYAFLHNLVRQQFSLHAYATSHQLSNHDDAKAHAAEAVDVVKIDVTQLQSEREHEAVSAVLVAAALGDLRELRRLKALGVTFGCSDYDGRTALHLAACEGHDGVVEFLLDEGERPVFRDRWGHTAVDDARDVGGAVWFLLRPFEAMAESAPAHSEANTQMRYSRGAPKSGTSAAPAASLDSDSFANSPSDPDLAAGQSDIVVL</sequence>
<keyword evidence="9" id="KW-1185">Reference proteome</keyword>
<evidence type="ECO:0000256" key="1">
    <source>
        <dbReference type="ARBA" id="ARBA00011076"/>
    </source>
</evidence>
<comment type="subunit">
    <text evidence="2">Homotetramer.</text>
</comment>
<reference evidence="8 9" key="1">
    <citation type="submission" date="2010-05" db="EMBL/GenBank/DDBJ databases">
        <title>The Genome Sequence of Thecamonas trahens ATCC 50062.</title>
        <authorList>
            <consortium name="The Broad Institute Genome Sequencing Platform"/>
            <person name="Russ C."/>
            <person name="Cuomo C."/>
            <person name="Shea T."/>
            <person name="Young S.K."/>
            <person name="Zeng Q."/>
            <person name="Koehrsen M."/>
            <person name="Haas B."/>
            <person name="Borodovsky M."/>
            <person name="Guigo R."/>
            <person name="Alvarado L."/>
            <person name="Berlin A."/>
            <person name="Bochicchio J."/>
            <person name="Borenstein D."/>
            <person name="Chapman S."/>
            <person name="Chen Z."/>
            <person name="Freedman E."/>
            <person name="Gellesch M."/>
            <person name="Goldberg J."/>
            <person name="Griggs A."/>
            <person name="Gujja S."/>
            <person name="Heilman E."/>
            <person name="Heiman D."/>
            <person name="Hepburn T."/>
            <person name="Howarth C."/>
            <person name="Jen D."/>
            <person name="Larson L."/>
            <person name="Mehta T."/>
            <person name="Park D."/>
            <person name="Pearson M."/>
            <person name="Roberts A."/>
            <person name="Saif S."/>
            <person name="Shenoy N."/>
            <person name="Sisk P."/>
            <person name="Stolte C."/>
            <person name="Sykes S."/>
            <person name="Thomson T."/>
            <person name="Walk T."/>
            <person name="White J."/>
            <person name="Yandava C."/>
            <person name="Burger G."/>
            <person name="Gray M.W."/>
            <person name="Holland P.W.H."/>
            <person name="King N."/>
            <person name="Lang F.B.F."/>
            <person name="Roger A.J."/>
            <person name="Ruiz-Trillo I."/>
            <person name="Lander E."/>
            <person name="Nusbaum C."/>
        </authorList>
    </citation>
    <scope>NUCLEOTIDE SEQUENCE [LARGE SCALE GENOMIC DNA]</scope>
    <source>
        <strain evidence="8 9">ATCC 50062</strain>
    </source>
</reference>
<protein>
    <recommendedName>
        <fullName evidence="3">glutaminase</fullName>
        <ecNumber evidence="3">3.5.1.2</ecNumber>
    </recommendedName>
</protein>
<feature type="compositionally biased region" description="Low complexity" evidence="7">
    <location>
        <begin position="1299"/>
        <end position="1312"/>
    </location>
</feature>
<evidence type="ECO:0000256" key="2">
    <source>
        <dbReference type="ARBA" id="ARBA00011881"/>
    </source>
</evidence>
<proteinExistence type="inferred from homology"/>
<dbReference type="Proteomes" id="UP000054408">
    <property type="component" value="Unassembled WGS sequence"/>
</dbReference>
<dbReference type="SMART" id="SM00248">
    <property type="entry name" value="ANK"/>
    <property type="match status" value="3"/>
</dbReference>
<keyword evidence="6" id="KW-0040">ANK repeat</keyword>
<dbReference type="SUPFAM" id="SSF56601">
    <property type="entry name" value="beta-lactamase/transpeptidase-like"/>
    <property type="match status" value="2"/>
</dbReference>
<dbReference type="GO" id="GO:0006543">
    <property type="term" value="P:L-glutamine catabolic process"/>
    <property type="evidence" value="ECO:0007669"/>
    <property type="project" value="TreeGrafter"/>
</dbReference>
<dbReference type="InterPro" id="IPR015868">
    <property type="entry name" value="Glutaminase"/>
</dbReference>
<evidence type="ECO:0000256" key="5">
    <source>
        <dbReference type="ARBA" id="ARBA00049534"/>
    </source>
</evidence>
<dbReference type="OrthoDB" id="9995210at2759"/>